<evidence type="ECO:0000313" key="2">
    <source>
        <dbReference type="EMBL" id="ATZ52002.1"/>
    </source>
</evidence>
<feature type="region of interest" description="Disordered" evidence="1">
    <location>
        <begin position="115"/>
        <end position="139"/>
    </location>
</feature>
<evidence type="ECO:0000313" key="3">
    <source>
        <dbReference type="Proteomes" id="UP000001798"/>
    </source>
</evidence>
<organism evidence="2 3">
    <name type="scientific">Botryotinia fuckeliana (strain B05.10)</name>
    <name type="common">Noble rot fungus</name>
    <name type="synonym">Botrytis cinerea</name>
    <dbReference type="NCBI Taxonomy" id="332648"/>
    <lineage>
        <taxon>Eukaryota</taxon>
        <taxon>Fungi</taxon>
        <taxon>Dikarya</taxon>
        <taxon>Ascomycota</taxon>
        <taxon>Pezizomycotina</taxon>
        <taxon>Leotiomycetes</taxon>
        <taxon>Helotiales</taxon>
        <taxon>Sclerotiniaceae</taxon>
        <taxon>Botrytis</taxon>
    </lineage>
</organism>
<sequence length="444" mass="50310">MSHKQKHISDIQYSKVNSIMSTILPSNSRVDKDYTKSLPPSNKSSRGKTEISHATFMELVSKEGYNTRKMEQQRQGRWVMEMNQNQSAKFLDSLSGHKKNSMLNLTYDQTLNDTKERGVSKMKEKKKISGNPRKSAAFENSYSHVSSTVAQSSQAKYEAARIGPQVTYQSRTQGMHHQETNTKSANSPWIHNAGGTKRTDKQHQEKDPRLATAAKTKKDRYHLRIDDRYVKEKPQKDQFNTRKNPEPENYGLESGREDQRLYTSAYMPTPTRNENPATFEEIRDNATRAIEHSQIARAEATRVIMESQAVRARIEKALAQRLAEIPYKETSEGAKLSGEMITETAVAPLASTPFEDVPETIKDVYAGSPQTSNTVINTMENNAKNNASETATKGSKIYGSMDNYRIEFITEDEDDAENAEDDWVEVMGNDEDEDEVEEDGWLLA</sequence>
<dbReference type="EMBL" id="CP009811">
    <property type="protein sequence ID" value="ATZ52002.1"/>
    <property type="molecule type" value="Genomic_DNA"/>
</dbReference>
<feature type="compositionally biased region" description="Basic and acidic residues" evidence="1">
    <location>
        <begin position="197"/>
        <end position="209"/>
    </location>
</feature>
<keyword evidence="3" id="KW-1185">Reference proteome</keyword>
<accession>A0A384JNC1</accession>
<dbReference type="VEuPathDB" id="FungiDB:Bcin07g05360"/>
<feature type="region of interest" description="Disordered" evidence="1">
    <location>
        <begin position="412"/>
        <end position="444"/>
    </location>
</feature>
<dbReference type="RefSeq" id="XP_001552143.2">
    <property type="nucleotide sequence ID" value="XM_001552093.2"/>
</dbReference>
<feature type="compositionally biased region" description="Polar residues" evidence="1">
    <location>
        <begin position="168"/>
        <end position="189"/>
    </location>
</feature>
<dbReference type="OrthoDB" id="3549275at2759"/>
<dbReference type="KEGG" id="bfu:BCIN_07g05360"/>
<reference evidence="2 3" key="1">
    <citation type="journal article" date="2011" name="PLoS Genet.">
        <title>Genomic analysis of the necrotrophic fungal pathogens Sclerotinia sclerotiorum and Botrytis cinerea.</title>
        <authorList>
            <person name="Amselem J."/>
            <person name="Cuomo C.A."/>
            <person name="van Kan J.A."/>
            <person name="Viaud M."/>
            <person name="Benito E.P."/>
            <person name="Couloux A."/>
            <person name="Coutinho P.M."/>
            <person name="de Vries R.P."/>
            <person name="Dyer P.S."/>
            <person name="Fillinger S."/>
            <person name="Fournier E."/>
            <person name="Gout L."/>
            <person name="Hahn M."/>
            <person name="Kohn L."/>
            <person name="Lapalu N."/>
            <person name="Plummer K.M."/>
            <person name="Pradier J.M."/>
            <person name="Quevillon E."/>
            <person name="Sharon A."/>
            <person name="Simon A."/>
            <person name="ten Have A."/>
            <person name="Tudzynski B."/>
            <person name="Tudzynski P."/>
            <person name="Wincker P."/>
            <person name="Andrew M."/>
            <person name="Anthouard V."/>
            <person name="Beever R.E."/>
            <person name="Beffa R."/>
            <person name="Benoit I."/>
            <person name="Bouzid O."/>
            <person name="Brault B."/>
            <person name="Chen Z."/>
            <person name="Choquer M."/>
            <person name="Collemare J."/>
            <person name="Cotton P."/>
            <person name="Danchin E.G."/>
            <person name="Da Silva C."/>
            <person name="Gautier A."/>
            <person name="Giraud C."/>
            <person name="Giraud T."/>
            <person name="Gonzalez C."/>
            <person name="Grossetete S."/>
            <person name="Guldener U."/>
            <person name="Henrissat B."/>
            <person name="Howlett B.J."/>
            <person name="Kodira C."/>
            <person name="Kretschmer M."/>
            <person name="Lappartient A."/>
            <person name="Leroch M."/>
            <person name="Levis C."/>
            <person name="Mauceli E."/>
            <person name="Neuveglise C."/>
            <person name="Oeser B."/>
            <person name="Pearson M."/>
            <person name="Poulain J."/>
            <person name="Poussereau N."/>
            <person name="Quesneville H."/>
            <person name="Rascle C."/>
            <person name="Schumacher J."/>
            <person name="Segurens B."/>
            <person name="Sexton A."/>
            <person name="Silva E."/>
            <person name="Sirven C."/>
            <person name="Soanes D.M."/>
            <person name="Talbot N.J."/>
            <person name="Templeton M."/>
            <person name="Yandava C."/>
            <person name="Yarden O."/>
            <person name="Zeng Q."/>
            <person name="Rollins J.A."/>
            <person name="Lebrun M.H."/>
            <person name="Dickman M."/>
        </authorList>
    </citation>
    <scope>NUCLEOTIDE SEQUENCE [LARGE SCALE GENOMIC DNA]</scope>
    <source>
        <strain evidence="2 3">B05.10</strain>
    </source>
</reference>
<feature type="region of interest" description="Disordered" evidence="1">
    <location>
        <begin position="168"/>
        <end position="255"/>
    </location>
</feature>
<reference evidence="2 3" key="2">
    <citation type="journal article" date="2012" name="Eukaryot. Cell">
        <title>Genome update of Botrytis cinerea strains B05.10 and T4.</title>
        <authorList>
            <person name="Staats M."/>
            <person name="van Kan J.A."/>
        </authorList>
    </citation>
    <scope>NUCLEOTIDE SEQUENCE [LARGE SCALE GENOMIC DNA]</scope>
    <source>
        <strain evidence="2 3">B05.10</strain>
    </source>
</reference>
<dbReference type="AlphaFoldDB" id="A0A384JNC1"/>
<name>A0A384JNC1_BOTFB</name>
<evidence type="ECO:0000256" key="1">
    <source>
        <dbReference type="SAM" id="MobiDB-lite"/>
    </source>
</evidence>
<protein>
    <submittedName>
        <fullName evidence="2">Uncharacterized protein</fullName>
    </submittedName>
</protein>
<feature type="compositionally biased region" description="Basic and acidic residues" evidence="1">
    <location>
        <begin position="222"/>
        <end position="246"/>
    </location>
</feature>
<gene>
    <name evidence="2" type="ORF">BCIN_07g05360</name>
</gene>
<proteinExistence type="predicted"/>
<feature type="region of interest" description="Disordered" evidence="1">
    <location>
        <begin position="25"/>
        <end position="52"/>
    </location>
</feature>
<dbReference type="GeneID" id="5432663"/>
<dbReference type="Proteomes" id="UP000001798">
    <property type="component" value="Chromosome 7"/>
</dbReference>
<reference evidence="2 3" key="3">
    <citation type="journal article" date="2017" name="Mol. Plant Pathol.">
        <title>A gapless genome sequence of the fungus Botrytis cinerea.</title>
        <authorList>
            <person name="Van Kan J.A."/>
            <person name="Stassen J.H."/>
            <person name="Mosbach A."/>
            <person name="Van Der Lee T.A."/>
            <person name="Faino L."/>
            <person name="Farmer A.D."/>
            <person name="Papasotiriou D.G."/>
            <person name="Zhou S."/>
            <person name="Seidl M.F."/>
            <person name="Cottam E."/>
            <person name="Edel D."/>
            <person name="Hahn M."/>
            <person name="Schwartz D.C."/>
            <person name="Dietrich R.A."/>
            <person name="Widdison S."/>
            <person name="Scalliet G."/>
        </authorList>
    </citation>
    <scope>NUCLEOTIDE SEQUENCE [LARGE SCALE GENOMIC DNA]</scope>
    <source>
        <strain evidence="2 3">B05.10</strain>
    </source>
</reference>